<sequence>MTNLRPSPPKLAIPASHGSPSAVSATTQTGRPSMWSKSAQRKMTRLYVYTTLPLTKIVALVHSHTPETAPGHESAHKKLNILLDKEPRWLHPKTDEDMDRRVTELANSPTRLKSAEYAALGHSRSTSNNSAMSPSPQRLKTEDSVSPAPFDVSPLHRPAVTLTSNQPAPGALNLWVSHGAQPSTAMSPAEPPQQTEDAADQPHFAKFLRQTTCLSNATSNTTDSFHRLLSGFSEPYVQTVKRLVKRFTAPMGSRPGLSPYSEGSSAIETWADEEDCPPEFDGRPFPIPSDFLNLDEYHSARLCYSTRDVHDRRRCLCFMPLDTCVLPWVTRQGLTPLGQRLLSNGPREQDFGPSDSFGNTVLHFLAARGSYELVERSLRSEFCKSLVAAKNSAGQTFLHVLNAPILRNPDHVEHLLEIVTARGHDIHMRDHYGRSFFHLLQTGGHLKELIQRVSWRCDSNFHMARDAFGFSPARNDSTMMDLDEPNVVELLDSFGPVAFTDAGLAKESKLLENVRKAMLNPYLQDEEGRNGLHCLAMATLSEASIVNKYHLQSSQRDKMTKKGAKPEKELDSSSSKLELRLGLLSGLLDSGVDPNQHDNNGNTPLMTFVAELPEDDDYKIPPKILQLLIAKGANIHARNRRGETALHIAVRCGRKLAMRALFEKGANVHARDSAGRSLLDVADVKMLHCDSNEHMREYAHYEACRAWLSGKGLALQGPGVIDEWGGGFRA</sequence>
<organism evidence="6">
    <name type="scientific">Metarhizium acridum (strain CQMa 102)</name>
    <dbReference type="NCBI Taxonomy" id="655827"/>
    <lineage>
        <taxon>Eukaryota</taxon>
        <taxon>Fungi</taxon>
        <taxon>Dikarya</taxon>
        <taxon>Ascomycota</taxon>
        <taxon>Pezizomycotina</taxon>
        <taxon>Sordariomycetes</taxon>
        <taxon>Hypocreomycetidae</taxon>
        <taxon>Hypocreales</taxon>
        <taxon>Clavicipitaceae</taxon>
        <taxon>Metarhizium</taxon>
    </lineage>
</organism>
<dbReference type="InterPro" id="IPR051637">
    <property type="entry name" value="Ank_repeat_dom-contain_49"/>
</dbReference>
<feature type="region of interest" description="Disordered" evidence="4">
    <location>
        <begin position="1"/>
        <end position="38"/>
    </location>
</feature>
<dbReference type="PANTHER" id="PTHR24180:SF45">
    <property type="entry name" value="POLY [ADP-RIBOSE] POLYMERASE TANKYRASE"/>
    <property type="match status" value="1"/>
</dbReference>
<dbReference type="PRINTS" id="PR01415">
    <property type="entry name" value="ANKYRIN"/>
</dbReference>
<dbReference type="PROSITE" id="PS50088">
    <property type="entry name" value="ANK_REPEAT"/>
    <property type="match status" value="2"/>
</dbReference>
<keyword evidence="2 3" id="KW-0040">ANK repeat</keyword>
<dbReference type="Proteomes" id="UP000002499">
    <property type="component" value="Unassembled WGS sequence"/>
</dbReference>
<evidence type="ECO:0000313" key="6">
    <source>
        <dbReference type="Proteomes" id="UP000002499"/>
    </source>
</evidence>
<gene>
    <name evidence="5" type="ORF">MAC_02332</name>
</gene>
<keyword evidence="6" id="KW-1185">Reference proteome</keyword>
<feature type="compositionally biased region" description="Pro residues" evidence="4">
    <location>
        <begin position="1"/>
        <end position="11"/>
    </location>
</feature>
<dbReference type="Pfam" id="PF12796">
    <property type="entry name" value="Ank_2"/>
    <property type="match status" value="1"/>
</dbReference>
<dbReference type="InterPro" id="IPR002110">
    <property type="entry name" value="Ankyrin_rpt"/>
</dbReference>
<dbReference type="SMART" id="SM00248">
    <property type="entry name" value="ANK"/>
    <property type="match status" value="3"/>
</dbReference>
<keyword evidence="1" id="KW-0677">Repeat</keyword>
<dbReference type="PANTHER" id="PTHR24180">
    <property type="entry name" value="CYCLIN-DEPENDENT KINASE INHIBITOR 2C-RELATED"/>
    <property type="match status" value="1"/>
</dbReference>
<feature type="region of interest" description="Disordered" evidence="4">
    <location>
        <begin position="121"/>
        <end position="146"/>
    </location>
</feature>
<accession>E9DXI4</accession>
<dbReference type="EMBL" id="GL698480">
    <property type="protein sequence ID" value="EFY91742.1"/>
    <property type="molecule type" value="Genomic_DNA"/>
</dbReference>
<feature type="compositionally biased region" description="Basic and acidic residues" evidence="4">
    <location>
        <begin position="555"/>
        <end position="571"/>
    </location>
</feature>
<dbReference type="OrthoDB" id="194358at2759"/>
<protein>
    <submittedName>
        <fullName evidence="5">Ankyrin repeat protein</fullName>
    </submittedName>
</protein>
<dbReference type="InParanoid" id="E9DXI4"/>
<evidence type="ECO:0000256" key="1">
    <source>
        <dbReference type="ARBA" id="ARBA00022737"/>
    </source>
</evidence>
<dbReference type="OMA" id="KEPRWLH"/>
<dbReference type="SUPFAM" id="SSF48403">
    <property type="entry name" value="Ankyrin repeat"/>
    <property type="match status" value="1"/>
</dbReference>
<proteinExistence type="predicted"/>
<evidence type="ECO:0000256" key="3">
    <source>
        <dbReference type="PROSITE-ProRule" id="PRU00023"/>
    </source>
</evidence>
<feature type="compositionally biased region" description="Polar residues" evidence="4">
    <location>
        <begin position="123"/>
        <end position="138"/>
    </location>
</feature>
<feature type="region of interest" description="Disordered" evidence="4">
    <location>
        <begin position="553"/>
        <end position="574"/>
    </location>
</feature>
<dbReference type="PROSITE" id="PS50297">
    <property type="entry name" value="ANK_REP_REGION"/>
    <property type="match status" value="1"/>
</dbReference>
<feature type="compositionally biased region" description="Polar residues" evidence="4">
    <location>
        <begin position="18"/>
        <end position="38"/>
    </location>
</feature>
<dbReference type="Gene3D" id="1.25.40.20">
    <property type="entry name" value="Ankyrin repeat-containing domain"/>
    <property type="match status" value="3"/>
</dbReference>
<dbReference type="eggNOG" id="ENOG502RS6K">
    <property type="taxonomic scope" value="Eukaryota"/>
</dbReference>
<dbReference type="AlphaFoldDB" id="E9DXI4"/>
<reference evidence="5 6" key="1">
    <citation type="journal article" date="2011" name="PLoS Genet.">
        <title>Genome sequencing and comparative transcriptomics of the model entomopathogenic fungi Metarhizium anisopliae and M. acridum.</title>
        <authorList>
            <person name="Gao Q."/>
            <person name="Jin K."/>
            <person name="Ying S.H."/>
            <person name="Zhang Y."/>
            <person name="Xiao G."/>
            <person name="Shang Y."/>
            <person name="Duan Z."/>
            <person name="Hu X."/>
            <person name="Xie X.Q."/>
            <person name="Zhou G."/>
            <person name="Peng G."/>
            <person name="Luo Z."/>
            <person name="Huang W."/>
            <person name="Wang B."/>
            <person name="Fang W."/>
            <person name="Wang S."/>
            <person name="Zhong Y."/>
            <person name="Ma L.J."/>
            <person name="St Leger R.J."/>
            <person name="Zhao G.P."/>
            <person name="Pei Y."/>
            <person name="Feng M.G."/>
            <person name="Xia Y."/>
            <person name="Wang C."/>
        </authorList>
    </citation>
    <scope>NUCLEOTIDE SEQUENCE [LARGE SCALE GENOMIC DNA]</scope>
    <source>
        <strain evidence="5 6">CQMa 102</strain>
    </source>
</reference>
<evidence type="ECO:0000313" key="5">
    <source>
        <dbReference type="EMBL" id="EFY91742.1"/>
    </source>
</evidence>
<feature type="repeat" description="ANK" evidence="3">
    <location>
        <begin position="641"/>
        <end position="673"/>
    </location>
</feature>
<feature type="repeat" description="ANK" evidence="3">
    <location>
        <begin position="600"/>
        <end position="640"/>
    </location>
</feature>
<dbReference type="HOGENOM" id="CLU_007446_0_0_1"/>
<dbReference type="GeneID" id="19246643"/>
<evidence type="ECO:0000256" key="4">
    <source>
        <dbReference type="SAM" id="MobiDB-lite"/>
    </source>
</evidence>
<dbReference type="InterPro" id="IPR036770">
    <property type="entry name" value="Ankyrin_rpt-contain_sf"/>
</dbReference>
<dbReference type="KEGG" id="maw:19246643"/>
<name>E9DXI4_METAQ</name>
<evidence type="ECO:0000256" key="2">
    <source>
        <dbReference type="ARBA" id="ARBA00023043"/>
    </source>
</evidence>